<evidence type="ECO:0000313" key="2">
    <source>
        <dbReference type="EMBL" id="CAB4868193.1"/>
    </source>
</evidence>
<dbReference type="InterPro" id="IPR043132">
    <property type="entry name" value="BCAT-like_C"/>
</dbReference>
<dbReference type="AlphaFoldDB" id="A0A6J7DLM9"/>
<dbReference type="Pfam" id="PF01063">
    <property type="entry name" value="Aminotran_4"/>
    <property type="match status" value="1"/>
</dbReference>
<dbReference type="InterPro" id="IPR043131">
    <property type="entry name" value="BCAT-like_N"/>
</dbReference>
<dbReference type="InterPro" id="IPR001544">
    <property type="entry name" value="Aminotrans_IV"/>
</dbReference>
<protein>
    <submittedName>
        <fullName evidence="2">Unannotated protein</fullName>
    </submittedName>
</protein>
<dbReference type="Gene3D" id="3.20.10.10">
    <property type="entry name" value="D-amino Acid Aminotransferase, subunit A, domain 2"/>
    <property type="match status" value="1"/>
</dbReference>
<proteinExistence type="inferred from homology"/>
<dbReference type="InterPro" id="IPR036038">
    <property type="entry name" value="Aminotransferase-like"/>
</dbReference>
<evidence type="ECO:0000256" key="1">
    <source>
        <dbReference type="ARBA" id="ARBA00009320"/>
    </source>
</evidence>
<accession>A0A6J7DLM9</accession>
<reference evidence="2" key="1">
    <citation type="submission" date="2020-05" db="EMBL/GenBank/DDBJ databases">
        <authorList>
            <person name="Chiriac C."/>
            <person name="Salcher M."/>
            <person name="Ghai R."/>
            <person name="Kavagutti S V."/>
        </authorList>
    </citation>
    <scope>NUCLEOTIDE SEQUENCE</scope>
</reference>
<dbReference type="GO" id="GO:0003824">
    <property type="term" value="F:catalytic activity"/>
    <property type="evidence" value="ECO:0007669"/>
    <property type="project" value="InterPro"/>
</dbReference>
<sequence>MRTSFNGVLERNGITKLTSQGWLDGNGIFETIRTVRSRPYLFQRHLDRATSSAGIANIPMPGSEIIQTSVAQLLNSDSCENGLLRISFGSDGNWAAAHIPYEPINTAANVCTHTDQIDTAGESIKRYPYDYRLRILENAKELGFDEALVVNATGNVCEGAVTNLLVNLDGQWITPPTSDGLLPGIMRGFVIENFPVKVSSLSKSRLDDVSAAILLSSLRIAQPIQSINGRKLAASETFCAQIEAMTVLHSVD</sequence>
<dbReference type="InterPro" id="IPR050571">
    <property type="entry name" value="Class-IV_PLP-Dep_Aminotrnsfr"/>
</dbReference>
<comment type="similarity">
    <text evidence="1">Belongs to the class-IV pyridoxal-phosphate-dependent aminotransferase family.</text>
</comment>
<dbReference type="SUPFAM" id="SSF56752">
    <property type="entry name" value="D-aminoacid aminotransferase-like PLP-dependent enzymes"/>
    <property type="match status" value="1"/>
</dbReference>
<dbReference type="PANTHER" id="PTHR42743">
    <property type="entry name" value="AMINO-ACID AMINOTRANSFERASE"/>
    <property type="match status" value="1"/>
</dbReference>
<organism evidence="2">
    <name type="scientific">freshwater metagenome</name>
    <dbReference type="NCBI Taxonomy" id="449393"/>
    <lineage>
        <taxon>unclassified sequences</taxon>
        <taxon>metagenomes</taxon>
        <taxon>ecological metagenomes</taxon>
    </lineage>
</organism>
<gene>
    <name evidence="2" type="ORF">UFOPK3342_00816</name>
</gene>
<name>A0A6J7DLM9_9ZZZZ</name>
<dbReference type="Gene3D" id="3.30.470.10">
    <property type="match status" value="1"/>
</dbReference>
<dbReference type="PANTHER" id="PTHR42743:SF11">
    <property type="entry name" value="AMINODEOXYCHORISMATE LYASE"/>
    <property type="match status" value="1"/>
</dbReference>
<dbReference type="GO" id="GO:0046394">
    <property type="term" value="P:carboxylic acid biosynthetic process"/>
    <property type="evidence" value="ECO:0007669"/>
    <property type="project" value="UniProtKB-ARBA"/>
</dbReference>
<dbReference type="EMBL" id="CAFBLH010000023">
    <property type="protein sequence ID" value="CAB4868193.1"/>
    <property type="molecule type" value="Genomic_DNA"/>
</dbReference>